<dbReference type="AlphaFoldDB" id="A0A2T1K850"/>
<sequence length="98" mass="11472">MKTETIFREIDSLISVTEAMQHELSGYTFDTLKIIEHELPYFCLNRIQNWVLVKSDSLFQFARNINIKAERFSENYIELIKPAPRGSYMPVGIDIDDI</sequence>
<proteinExistence type="predicted"/>
<dbReference type="OrthoDB" id="6369531at2"/>
<protein>
    <submittedName>
        <fullName evidence="1">Uncharacterized protein</fullName>
    </submittedName>
</protein>
<accession>A0A2T1K850</accession>
<dbReference type="RefSeq" id="WP_106672916.1">
    <property type="nucleotide sequence ID" value="NZ_BMFE01000002.1"/>
</dbReference>
<name>A0A2T1K850_9GAMM</name>
<organism evidence="1 2">
    <name type="scientific">Marinobacter halophilus</name>
    <dbReference type="NCBI Taxonomy" id="1323740"/>
    <lineage>
        <taxon>Bacteria</taxon>
        <taxon>Pseudomonadati</taxon>
        <taxon>Pseudomonadota</taxon>
        <taxon>Gammaproteobacteria</taxon>
        <taxon>Pseudomonadales</taxon>
        <taxon>Marinobacteraceae</taxon>
        <taxon>Marinobacter</taxon>
    </lineage>
</organism>
<comment type="caution">
    <text evidence="1">The sequence shown here is derived from an EMBL/GenBank/DDBJ whole genome shotgun (WGS) entry which is preliminary data.</text>
</comment>
<gene>
    <name evidence="1" type="ORF">C7H08_14275</name>
</gene>
<evidence type="ECO:0000313" key="2">
    <source>
        <dbReference type="Proteomes" id="UP000238385"/>
    </source>
</evidence>
<reference evidence="1 2" key="1">
    <citation type="submission" date="2018-03" db="EMBL/GenBank/DDBJ databases">
        <title>Marinobacter brunus sp. nov., a marine bacterium of Gamma-proteobacteria isolated from the surface seawater of the South China Sea.</title>
        <authorList>
            <person name="Cheng H."/>
            <person name="Wu Y.-H."/>
            <person name="Xamxidin M."/>
            <person name="Xu X.-W."/>
        </authorList>
    </citation>
    <scope>NUCLEOTIDE SEQUENCE [LARGE SCALE GENOMIC DNA]</scope>
    <source>
        <strain evidence="1 2">JCM 30472</strain>
    </source>
</reference>
<dbReference type="EMBL" id="PXNN01000017">
    <property type="protein sequence ID" value="PSF06285.1"/>
    <property type="molecule type" value="Genomic_DNA"/>
</dbReference>
<keyword evidence="2" id="KW-1185">Reference proteome</keyword>
<evidence type="ECO:0000313" key="1">
    <source>
        <dbReference type="EMBL" id="PSF06285.1"/>
    </source>
</evidence>
<dbReference type="Proteomes" id="UP000238385">
    <property type="component" value="Unassembled WGS sequence"/>
</dbReference>